<gene>
    <name evidence="14" type="ORF">AUF17_19100</name>
</gene>
<dbReference type="Pfam" id="PF13807">
    <property type="entry name" value="GNVR"/>
    <property type="match status" value="1"/>
</dbReference>
<comment type="caution">
    <text evidence="14">The sequence shown here is derived from an EMBL/GenBank/DDBJ whole genome shotgun (WGS) entry which is preliminary data.</text>
</comment>
<comment type="pathway">
    <text evidence="2">Capsule biogenesis; capsule polysaccharide biosynthesis.</text>
</comment>
<dbReference type="GO" id="GO:0000271">
    <property type="term" value="P:polysaccharide biosynthetic process"/>
    <property type="evidence" value="ECO:0007669"/>
    <property type="project" value="UniProtKB-KW"/>
</dbReference>
<evidence type="ECO:0000256" key="10">
    <source>
        <dbReference type="ARBA" id="ARBA00023169"/>
    </source>
</evidence>
<comment type="subcellular location">
    <subcellularLocation>
        <location evidence="1">Cell membrane</location>
        <topology evidence="1">Multi-pass membrane protein</topology>
    </subcellularLocation>
</comment>
<evidence type="ECO:0000313" key="14">
    <source>
        <dbReference type="EMBL" id="TRZ28817.1"/>
    </source>
</evidence>
<evidence type="ECO:0000313" key="15">
    <source>
        <dbReference type="Proteomes" id="UP000316316"/>
    </source>
</evidence>
<keyword evidence="8" id="KW-1133">Transmembrane helix</keyword>
<keyword evidence="5" id="KW-1003">Cell membrane</keyword>
<dbReference type="EMBL" id="PDXQ01000002">
    <property type="protein sequence ID" value="TRZ28817.1"/>
    <property type="molecule type" value="Genomic_DNA"/>
</dbReference>
<dbReference type="Pfam" id="PF02706">
    <property type="entry name" value="Wzz"/>
    <property type="match status" value="1"/>
</dbReference>
<evidence type="ECO:0000259" key="13">
    <source>
        <dbReference type="Pfam" id="PF13807"/>
    </source>
</evidence>
<evidence type="ECO:0000256" key="9">
    <source>
        <dbReference type="ARBA" id="ARBA00023136"/>
    </source>
</evidence>
<name>A0A8B5VV19_ENTAV</name>
<dbReference type="InterPro" id="IPR003856">
    <property type="entry name" value="LPS_length_determ_N"/>
</dbReference>
<feature type="domain" description="Polysaccharide chain length determinant N-terminal" evidence="12">
    <location>
        <begin position="7"/>
        <end position="91"/>
    </location>
</feature>
<dbReference type="RefSeq" id="WP_016178729.1">
    <property type="nucleotide sequence ID" value="NZ_CAAKOC010000232.1"/>
</dbReference>
<protein>
    <recommendedName>
        <fullName evidence="4">Capsular polysaccharide biosynthesis protein CpsC</fullName>
    </recommendedName>
</protein>
<keyword evidence="10" id="KW-0270">Exopolysaccharide synthesis</keyword>
<accession>A0A8B5VV19</accession>
<comment type="similarity">
    <text evidence="3">Belongs to the CpsC/CapA family.</text>
</comment>
<dbReference type="GO" id="GO:0005886">
    <property type="term" value="C:plasma membrane"/>
    <property type="evidence" value="ECO:0007669"/>
    <property type="project" value="UniProtKB-SubCell"/>
</dbReference>
<evidence type="ECO:0000256" key="3">
    <source>
        <dbReference type="ARBA" id="ARBA00006683"/>
    </source>
</evidence>
<keyword evidence="7" id="KW-0972">Capsule biogenesis/degradation</keyword>
<evidence type="ECO:0000256" key="2">
    <source>
        <dbReference type="ARBA" id="ARBA00005132"/>
    </source>
</evidence>
<evidence type="ECO:0000256" key="11">
    <source>
        <dbReference type="ARBA" id="ARBA00045736"/>
    </source>
</evidence>
<evidence type="ECO:0000256" key="8">
    <source>
        <dbReference type="ARBA" id="ARBA00022989"/>
    </source>
</evidence>
<dbReference type="InterPro" id="IPR032807">
    <property type="entry name" value="GNVR"/>
</dbReference>
<feature type="domain" description="Tyrosine-protein kinase G-rich" evidence="13">
    <location>
        <begin position="144"/>
        <end position="196"/>
    </location>
</feature>
<evidence type="ECO:0000259" key="12">
    <source>
        <dbReference type="Pfam" id="PF02706"/>
    </source>
</evidence>
<dbReference type="GO" id="GO:0004713">
    <property type="term" value="F:protein tyrosine kinase activity"/>
    <property type="evidence" value="ECO:0007669"/>
    <property type="project" value="TreeGrafter"/>
</dbReference>
<dbReference type="PANTHER" id="PTHR32309">
    <property type="entry name" value="TYROSINE-PROTEIN KINASE"/>
    <property type="match status" value="1"/>
</dbReference>
<evidence type="ECO:0000256" key="7">
    <source>
        <dbReference type="ARBA" id="ARBA00022903"/>
    </source>
</evidence>
<keyword evidence="9" id="KW-0472">Membrane</keyword>
<dbReference type="AlphaFoldDB" id="A0A8B5VV19"/>
<reference evidence="14 15" key="1">
    <citation type="submission" date="2017-10" db="EMBL/GenBank/DDBJ databases">
        <title>FDA dAtabase for Regulatory Grade micrObial Sequences (FDA-ARGOS): Supporting development and validation of Infectious Disease Dx tests.</title>
        <authorList>
            <person name="Campos J."/>
            <person name="Goldberg B."/>
            <person name="Tallon L.J."/>
            <person name="Sadzewicz L."/>
            <person name="Sengamalay N."/>
            <person name="Ott S."/>
            <person name="Godinez A."/>
            <person name="Nagaraj S."/>
            <person name="Vyas G."/>
            <person name="Aluvathingal J."/>
            <person name="Nadendla S."/>
            <person name="Geyer C."/>
            <person name="Nandy P."/>
            <person name="Hobson J."/>
            <person name="Sichtig H."/>
        </authorList>
    </citation>
    <scope>NUCLEOTIDE SEQUENCE [LARGE SCALE GENOMIC DNA]</scope>
    <source>
        <strain evidence="14 15">FDAARGOS_185</strain>
    </source>
</reference>
<evidence type="ECO:0000256" key="4">
    <source>
        <dbReference type="ARBA" id="ARBA00020739"/>
    </source>
</evidence>
<comment type="function">
    <text evidence="11">Required for CpsD phosphorylation. Involved in the regulation of capsular polysaccharide biosynthesis. May be part of a complex that directs the coordinated polymerization and export to the cell surface of the capsular polysaccharide.</text>
</comment>
<keyword evidence="6" id="KW-0812">Transmembrane</keyword>
<dbReference type="InterPro" id="IPR050445">
    <property type="entry name" value="Bact_polysacc_biosynth/exp"/>
</dbReference>
<dbReference type="PANTHER" id="PTHR32309:SF13">
    <property type="entry name" value="FERRIC ENTEROBACTIN TRANSPORT PROTEIN FEPE"/>
    <property type="match status" value="1"/>
</dbReference>
<dbReference type="Proteomes" id="UP000316316">
    <property type="component" value="Unassembled WGS sequence"/>
</dbReference>
<proteinExistence type="inferred from homology"/>
<evidence type="ECO:0000256" key="1">
    <source>
        <dbReference type="ARBA" id="ARBA00004651"/>
    </source>
</evidence>
<organism evidence="14 15">
    <name type="scientific">Enterococcus avium</name>
    <name type="common">Streptococcus avium</name>
    <dbReference type="NCBI Taxonomy" id="33945"/>
    <lineage>
        <taxon>Bacteria</taxon>
        <taxon>Bacillati</taxon>
        <taxon>Bacillota</taxon>
        <taxon>Bacilli</taxon>
        <taxon>Lactobacillales</taxon>
        <taxon>Enterococcaceae</taxon>
        <taxon>Enterococcus</taxon>
    </lineage>
</organism>
<sequence>MDENLNFSFFARTIKEKLPTIMLFSLVGLLLGGYISFFWITPQYSSQTQMIAAAKTNEENLSNEITANLQLVKTYKELVLSDLVLGQVQEKLKSEENQQMSMSELREAITLEQQQESLFFSIRAVSDRPRLSAHLANITSQIFQEALAESQIPGEISITSEATASRSPISPNHKLNLVLSLFIGGLVGFLFVLLRASVDQTIKSEQAVYEIFETNALGIIPYTTSVDMKMSAKDKDLLKRNLSEDTVHISRRQRKRV</sequence>
<evidence type="ECO:0000256" key="6">
    <source>
        <dbReference type="ARBA" id="ARBA00022692"/>
    </source>
</evidence>
<evidence type="ECO:0000256" key="5">
    <source>
        <dbReference type="ARBA" id="ARBA00022475"/>
    </source>
</evidence>